<dbReference type="eggNOG" id="COG0607">
    <property type="taxonomic scope" value="Bacteria"/>
</dbReference>
<feature type="chain" id="PRO_5010252447" evidence="1">
    <location>
        <begin position="21"/>
        <end position="353"/>
    </location>
</feature>
<organism evidence="2 3">
    <name type="scientific">Cellulophaga baltica</name>
    <dbReference type="NCBI Taxonomy" id="76594"/>
    <lineage>
        <taxon>Bacteria</taxon>
        <taxon>Pseudomonadati</taxon>
        <taxon>Bacteroidota</taxon>
        <taxon>Flavobacteriia</taxon>
        <taxon>Flavobacteriales</taxon>
        <taxon>Flavobacteriaceae</taxon>
        <taxon>Cellulophaga</taxon>
    </lineage>
</organism>
<dbReference type="CDD" id="cd08589">
    <property type="entry name" value="PI-PLCc_SaPLC1_like"/>
    <property type="match status" value="1"/>
</dbReference>
<dbReference type="InterPro" id="IPR017946">
    <property type="entry name" value="PLC-like_Pdiesterase_TIM-brl"/>
</dbReference>
<evidence type="ECO:0000256" key="1">
    <source>
        <dbReference type="SAM" id="SignalP"/>
    </source>
</evidence>
<dbReference type="Proteomes" id="UP000182114">
    <property type="component" value="Unassembled WGS sequence"/>
</dbReference>
<proteinExistence type="predicted"/>
<gene>
    <name evidence="2" type="ORF">SAMN04487992_103128</name>
</gene>
<dbReference type="RefSeq" id="WP_074537773.1">
    <property type="nucleotide sequence ID" value="NZ_FNBD01000003.1"/>
</dbReference>
<dbReference type="SUPFAM" id="SSF51695">
    <property type="entry name" value="PLC-like phosphodiesterases"/>
    <property type="match status" value="1"/>
</dbReference>
<sequence length="353" mass="39899">MIKALQLLLFIVLSTISLHSQDRKLHQTQVIGSHNSYKQAIQPNLYSYLERRDTTGGLQSLAYTHIPIPEQLDLGLRNLEIDVHADPEGGRYAHPKGLSIVSGDEVYDEKHSMNSPGFKVFHIIDIDFRTSYYTLKDCLIALRAWSDRNPEHSTIFITLEPKDSDQSIFGTQAVPFTGALFDALDTELRTYLGADKIIMPDNIIGEYKTLEAAVLAGNWPSMERARGKFLFILDDNHKKKEHYKKGHSNLNGRVAFINEKEGSPEAAAMILNDPKDSRISELVRKGYLIRTRADAGTKQARTNDYSNFEAAKKSGAQIITTDYYLPSTLFRSTYQVQFDDATYERANPINGDY</sequence>
<dbReference type="GO" id="GO:0006629">
    <property type="term" value="P:lipid metabolic process"/>
    <property type="evidence" value="ECO:0007669"/>
    <property type="project" value="InterPro"/>
</dbReference>
<keyword evidence="1" id="KW-0732">Signal</keyword>
<dbReference type="PROSITE" id="PS50007">
    <property type="entry name" value="PIPLC_X_DOMAIN"/>
    <property type="match status" value="1"/>
</dbReference>
<name>A0A1G7F9X9_9FLAO</name>
<keyword evidence="3" id="KW-1185">Reference proteome</keyword>
<dbReference type="InterPro" id="IPR032075">
    <property type="entry name" value="PI-PLC-C1"/>
</dbReference>
<feature type="signal peptide" evidence="1">
    <location>
        <begin position="1"/>
        <end position="20"/>
    </location>
</feature>
<dbReference type="AlphaFoldDB" id="A0A1G7F9X9"/>
<protein>
    <submittedName>
        <fullName evidence="2">Phosphoinositide phospholipase C, Ca2+-dependent</fullName>
    </submittedName>
</protein>
<evidence type="ECO:0000313" key="2">
    <source>
        <dbReference type="EMBL" id="SDE72717.1"/>
    </source>
</evidence>
<dbReference type="GO" id="GO:0008081">
    <property type="term" value="F:phosphoric diester hydrolase activity"/>
    <property type="evidence" value="ECO:0007669"/>
    <property type="project" value="InterPro"/>
</dbReference>
<dbReference type="EMBL" id="FNBD01000003">
    <property type="protein sequence ID" value="SDE72717.1"/>
    <property type="molecule type" value="Genomic_DNA"/>
</dbReference>
<reference evidence="3" key="1">
    <citation type="submission" date="2016-10" db="EMBL/GenBank/DDBJ databases">
        <authorList>
            <person name="Varghese N."/>
            <person name="Submissions S."/>
        </authorList>
    </citation>
    <scope>NUCLEOTIDE SEQUENCE [LARGE SCALE GENOMIC DNA]</scope>
    <source>
        <strain evidence="3">DSM 24729</strain>
    </source>
</reference>
<dbReference type="Gene3D" id="3.20.20.190">
    <property type="entry name" value="Phosphatidylinositol (PI) phosphodiesterase"/>
    <property type="match status" value="1"/>
</dbReference>
<accession>A0A1G7F9X9</accession>
<evidence type="ECO:0000313" key="3">
    <source>
        <dbReference type="Proteomes" id="UP000182114"/>
    </source>
</evidence>
<dbReference type="Pfam" id="PF16670">
    <property type="entry name" value="PI-PLC-C1"/>
    <property type="match status" value="1"/>
</dbReference>